<evidence type="ECO:0000313" key="2">
    <source>
        <dbReference type="EMBL" id="MBB4676136.1"/>
    </source>
</evidence>
<evidence type="ECO:0000313" key="3">
    <source>
        <dbReference type="Proteomes" id="UP000533598"/>
    </source>
</evidence>
<keyword evidence="3" id="KW-1185">Reference proteome</keyword>
<dbReference type="AlphaFoldDB" id="A0A7W7C7X9"/>
<dbReference type="Proteomes" id="UP000533598">
    <property type="component" value="Unassembled WGS sequence"/>
</dbReference>
<organism evidence="2 3">
    <name type="scientific">Crossiella cryophila</name>
    <dbReference type="NCBI Taxonomy" id="43355"/>
    <lineage>
        <taxon>Bacteria</taxon>
        <taxon>Bacillati</taxon>
        <taxon>Actinomycetota</taxon>
        <taxon>Actinomycetes</taxon>
        <taxon>Pseudonocardiales</taxon>
        <taxon>Pseudonocardiaceae</taxon>
        <taxon>Crossiella</taxon>
    </lineage>
</organism>
<protein>
    <submittedName>
        <fullName evidence="2">Uncharacterized protein</fullName>
    </submittedName>
</protein>
<evidence type="ECO:0000256" key="1">
    <source>
        <dbReference type="SAM" id="SignalP"/>
    </source>
</evidence>
<reference evidence="2 3" key="1">
    <citation type="submission" date="2020-08" db="EMBL/GenBank/DDBJ databases">
        <title>Sequencing the genomes of 1000 actinobacteria strains.</title>
        <authorList>
            <person name="Klenk H.-P."/>
        </authorList>
    </citation>
    <scope>NUCLEOTIDE SEQUENCE [LARGE SCALE GENOMIC DNA]</scope>
    <source>
        <strain evidence="2 3">DSM 44230</strain>
    </source>
</reference>
<accession>A0A7W7C7X9</accession>
<feature type="chain" id="PRO_5039070221" evidence="1">
    <location>
        <begin position="27"/>
        <end position="164"/>
    </location>
</feature>
<dbReference type="RefSeq" id="WP_185001999.1">
    <property type="nucleotide sequence ID" value="NZ_BAAAUI010000016.1"/>
</dbReference>
<name>A0A7W7C7X9_9PSEU</name>
<gene>
    <name evidence="2" type="ORF">HNR67_002254</name>
</gene>
<feature type="signal peptide" evidence="1">
    <location>
        <begin position="1"/>
        <end position="26"/>
    </location>
</feature>
<keyword evidence="1" id="KW-0732">Signal</keyword>
<proteinExistence type="predicted"/>
<dbReference type="EMBL" id="JACHMH010000001">
    <property type="protein sequence ID" value="MBB4676136.1"/>
    <property type="molecule type" value="Genomic_DNA"/>
</dbReference>
<comment type="caution">
    <text evidence="2">The sequence shown here is derived from an EMBL/GenBank/DDBJ whole genome shotgun (WGS) entry which is preliminary data.</text>
</comment>
<sequence length="164" mass="17163">MRRTPRTIATAVAVAAAMLVPATVSAAAEGNPPGSAPGVIGPPIGVWTGKITFPSMQVDAKLSFHLNGTLCYLTKPEDGVEGRGRWQLTGLTSFDLNGIERFFDSSGTTTGSLTFAMAAHHQGLTTFVSQGSATFYDAQGNKQDTVPISAHLKRQSMLPAPCPS</sequence>